<dbReference type="HOGENOM" id="CLU_077385_0_0_11"/>
<organism evidence="1 2">
    <name type="scientific">Gleimia coleocanis DSM 15436</name>
    <dbReference type="NCBI Taxonomy" id="525245"/>
    <lineage>
        <taxon>Bacteria</taxon>
        <taxon>Bacillati</taxon>
        <taxon>Actinomycetota</taxon>
        <taxon>Actinomycetes</taxon>
        <taxon>Actinomycetales</taxon>
        <taxon>Actinomycetaceae</taxon>
        <taxon>Gleimia</taxon>
    </lineage>
</organism>
<dbReference type="InterPro" id="IPR021555">
    <property type="entry name" value="DUF3000"/>
</dbReference>
<dbReference type="OrthoDB" id="3210980at2"/>
<sequence>MFVTETLHSAVPSTPVNQPPAEFLEALLTLRSVTTPPHLTLSEIPAPKRIAPFAAALHAQSPIEDDDLPIATGRFIILYNPEAPIEWGAKFRIITQIRSEMDAHLGEDPLLGQVVWSWLHDALDKHSASVRTLNGTVTREHSETFGGLVLKRSEIEVELKASWSTDFNDLAPHFSAWLDLVTQAYGNLDPDSVLAGSGVYV</sequence>
<proteinExistence type="predicted"/>
<dbReference type="Proteomes" id="UP000010301">
    <property type="component" value="Unassembled WGS sequence"/>
</dbReference>
<comment type="caution">
    <text evidence="1">The sequence shown here is derived from an EMBL/GenBank/DDBJ whole genome shotgun (WGS) entry which is preliminary data.</text>
</comment>
<dbReference type="Pfam" id="PF11452">
    <property type="entry name" value="DUF3000"/>
    <property type="match status" value="1"/>
</dbReference>
<evidence type="ECO:0008006" key="3">
    <source>
        <dbReference type="Google" id="ProtNLM"/>
    </source>
</evidence>
<name>C0W1R3_9ACTO</name>
<protein>
    <recommendedName>
        <fullName evidence="3">DUF3000 domain-containing protein</fullName>
    </recommendedName>
</protein>
<dbReference type="STRING" id="525245.HMPREF0044_1353"/>
<keyword evidence="2" id="KW-1185">Reference proteome</keyword>
<dbReference type="RefSeq" id="WP_006546211.1">
    <property type="nucleotide sequence ID" value="NZ_DS999540.1"/>
</dbReference>
<dbReference type="AlphaFoldDB" id="C0W1R3"/>
<accession>C0W1R3</accession>
<evidence type="ECO:0000313" key="2">
    <source>
        <dbReference type="Proteomes" id="UP000010301"/>
    </source>
</evidence>
<reference evidence="1 2" key="1">
    <citation type="submission" date="2009-01" db="EMBL/GenBank/DDBJ databases">
        <authorList>
            <person name="Qin X."/>
            <person name="Bachman B."/>
            <person name="Battles P."/>
            <person name="Bell A."/>
            <person name="Bess C."/>
            <person name="Bickham C."/>
            <person name="Chaboub L."/>
            <person name="Chen D."/>
            <person name="Coyle M."/>
            <person name="Deiros D.R."/>
            <person name="Dinh H."/>
            <person name="Forbes L."/>
            <person name="Fowler G."/>
            <person name="Francisco L."/>
            <person name="Fu Q."/>
            <person name="Gubbala S."/>
            <person name="Hale W."/>
            <person name="Han Y."/>
            <person name="Hemphill L."/>
            <person name="Highlander S.K."/>
            <person name="Hirani K."/>
            <person name="Hogues M."/>
            <person name="Jackson L."/>
            <person name="Jakkamsetti A."/>
            <person name="Javaid M."/>
            <person name="Jiang H."/>
            <person name="Korchina V."/>
            <person name="Kovar C."/>
            <person name="Lara F."/>
            <person name="Lee S."/>
            <person name="Mata R."/>
            <person name="Mathew T."/>
            <person name="Moen C."/>
            <person name="Morales K."/>
            <person name="Munidasa M."/>
            <person name="Nazareth L."/>
            <person name="Ngo R."/>
            <person name="Nguyen L."/>
            <person name="Okwuonu G."/>
            <person name="Ongeri F."/>
            <person name="Patil S."/>
            <person name="Petrosino J."/>
            <person name="Pham C."/>
            <person name="Pham P."/>
            <person name="Pu L.-L."/>
            <person name="Puazo M."/>
            <person name="Raj R."/>
            <person name="Reid J."/>
            <person name="Rouhana J."/>
            <person name="Saada N."/>
            <person name="Shang Y."/>
            <person name="Simmons D."/>
            <person name="Thornton R."/>
            <person name="Warren J."/>
            <person name="Weissenberger G."/>
            <person name="Zhang J."/>
            <person name="Zhang L."/>
            <person name="Zhou C."/>
            <person name="Zhu D."/>
            <person name="Muzny D."/>
            <person name="Worley K."/>
            <person name="Gibbs R."/>
        </authorList>
    </citation>
    <scope>NUCLEOTIDE SEQUENCE [LARGE SCALE GENOMIC DNA]</scope>
    <source>
        <strain evidence="1 2">DSM 15436</strain>
    </source>
</reference>
<dbReference type="eggNOG" id="ENOG50318WM">
    <property type="taxonomic scope" value="Bacteria"/>
</dbReference>
<dbReference type="EMBL" id="ACFG01000034">
    <property type="protein sequence ID" value="EEH63429.1"/>
    <property type="molecule type" value="Genomic_DNA"/>
</dbReference>
<gene>
    <name evidence="1" type="ORF">HMPREF0044_1353</name>
</gene>
<evidence type="ECO:0000313" key="1">
    <source>
        <dbReference type="EMBL" id="EEH63429.1"/>
    </source>
</evidence>